<protein>
    <submittedName>
        <fullName evidence="1">Uncharacterized protein</fullName>
    </submittedName>
</protein>
<organism evidence="1 2">
    <name type="scientific">Turicibacter sanguinis PC909</name>
    <dbReference type="NCBI Taxonomy" id="702450"/>
    <lineage>
        <taxon>Bacteria</taxon>
        <taxon>Bacillati</taxon>
        <taxon>Bacillota</taxon>
        <taxon>Erysipelotrichia</taxon>
        <taxon>Erysipelotrichales</taxon>
        <taxon>Turicibacteraceae</taxon>
        <taxon>Turicibacter</taxon>
    </lineage>
</organism>
<sequence>MSYKKIMLTGIIITNILMVSVVSDKEKGLEDLLDKSC</sequence>
<proteinExistence type="predicted"/>
<accession>A0ABN0A3J6</accession>
<reference evidence="1 2" key="1">
    <citation type="journal article" date="2011" name="J. Bacteriol.">
        <title>Draft Genome Sequence of Turicibacter sanguinis PC909, Isolated from Human Feces.</title>
        <authorList>
            <person name="Cuiv P.O."/>
            <person name="Klaassens E.S."/>
            <person name="Durkin A.S."/>
            <person name="Harkins D.M."/>
            <person name="Foster L."/>
            <person name="McCorrison J."/>
            <person name="Torralba M."/>
            <person name="Nelson K.E."/>
            <person name="Morrison M."/>
        </authorList>
    </citation>
    <scope>NUCLEOTIDE SEQUENCE [LARGE SCALE GENOMIC DNA]</scope>
    <source>
        <strain evidence="1 2">PC909</strain>
    </source>
</reference>
<comment type="caution">
    <text evidence="1">The sequence shown here is derived from an EMBL/GenBank/DDBJ whole genome shotgun (WGS) entry which is preliminary data.</text>
</comment>
<evidence type="ECO:0000313" key="1">
    <source>
        <dbReference type="EMBL" id="EFF64339.1"/>
    </source>
</evidence>
<gene>
    <name evidence="1" type="ORF">CUW_1998</name>
</gene>
<dbReference type="EMBL" id="ADMN01000047">
    <property type="protein sequence ID" value="EFF64339.1"/>
    <property type="molecule type" value="Genomic_DNA"/>
</dbReference>
<evidence type="ECO:0000313" key="2">
    <source>
        <dbReference type="Proteomes" id="UP000002938"/>
    </source>
</evidence>
<keyword evidence="2" id="KW-1185">Reference proteome</keyword>
<name>A0ABN0A3J6_9FIRM</name>
<dbReference type="Proteomes" id="UP000002938">
    <property type="component" value="Unassembled WGS sequence"/>
</dbReference>